<dbReference type="PANTHER" id="PTHR30487">
    <property type="entry name" value="TYPE 4 PREPILIN-LIKE PROTEINS LEADER PEPTIDE-PROCESSING ENZYME"/>
    <property type="match status" value="1"/>
</dbReference>
<feature type="transmembrane region" description="Helical" evidence="7">
    <location>
        <begin position="127"/>
        <end position="144"/>
    </location>
</feature>
<feature type="transmembrane region" description="Helical" evidence="7">
    <location>
        <begin position="179"/>
        <end position="209"/>
    </location>
</feature>
<feature type="domain" description="Prepilin peptidase A24 N-terminal" evidence="9">
    <location>
        <begin position="11"/>
        <end position="93"/>
    </location>
</feature>
<evidence type="ECO:0000256" key="3">
    <source>
        <dbReference type="ARBA" id="ARBA00022475"/>
    </source>
</evidence>
<keyword evidence="5 7" id="KW-1133">Transmembrane helix</keyword>
<keyword evidence="3" id="KW-1003">Cell membrane</keyword>
<dbReference type="InterPro" id="IPR050882">
    <property type="entry name" value="Prepilin_peptidase/N-MTase"/>
</dbReference>
<keyword evidence="11" id="KW-1185">Reference proteome</keyword>
<dbReference type="EMBL" id="JAOUSE010000001">
    <property type="protein sequence ID" value="MCU9592867.1"/>
    <property type="molecule type" value="Genomic_DNA"/>
</dbReference>
<evidence type="ECO:0000256" key="6">
    <source>
        <dbReference type="ARBA" id="ARBA00023136"/>
    </source>
</evidence>
<evidence type="ECO:0000256" key="4">
    <source>
        <dbReference type="ARBA" id="ARBA00022692"/>
    </source>
</evidence>
<dbReference type="Gene3D" id="1.20.120.1220">
    <property type="match status" value="1"/>
</dbReference>
<reference evidence="10 11" key="1">
    <citation type="submission" date="2022-10" db="EMBL/GenBank/DDBJ databases">
        <title>Description of Fervidibacillus gen. nov. in the family Fervidibacillaceae fam. nov. with two species, Fervidibacillus albus sp. nov., and Fervidibacillus halotolerans sp. nov., isolated from tidal flat sediments.</title>
        <authorList>
            <person name="Kwon K.K."/>
            <person name="Yang S.-H."/>
        </authorList>
    </citation>
    <scope>NUCLEOTIDE SEQUENCE [LARGE SCALE GENOMIC DNA]</scope>
    <source>
        <strain evidence="10 11">DSM 23332</strain>
    </source>
</reference>
<feature type="transmembrane region" description="Helical" evidence="7">
    <location>
        <begin position="221"/>
        <end position="239"/>
    </location>
</feature>
<dbReference type="PANTHER" id="PTHR30487:SF0">
    <property type="entry name" value="PREPILIN LEADER PEPTIDASE_N-METHYLTRANSFERASE-RELATED"/>
    <property type="match status" value="1"/>
</dbReference>
<dbReference type="Proteomes" id="UP001208656">
    <property type="component" value="Unassembled WGS sequence"/>
</dbReference>
<comment type="caution">
    <text evidence="10">The sequence shown here is derived from an EMBL/GenBank/DDBJ whole genome shotgun (WGS) entry which is preliminary data.</text>
</comment>
<keyword evidence="6 7" id="KW-0472">Membrane</keyword>
<evidence type="ECO:0000256" key="5">
    <source>
        <dbReference type="ARBA" id="ARBA00022989"/>
    </source>
</evidence>
<sequence length="252" mass="28502">MDVVHLMLFFLLGLIFGSFFNVVGLRIPKKESIVYPNSHCPSCQHELSWFENIPVLSYIILKGKCRHCKTHISPIYPVVELVTGFLYAFTFYKLGFQMELAIGLLLASLLVIITVSDWVYMLIPNRVLLFFLVFIVGLRIVEPLDPWWDILLGAAVGFGILYLLAVVSKGGMGGGDIKLFFVLGLFLGTKATVMTLFLASIIGAIFGFIQIILKGYEKRRPIPFGPFIAIGAILAYFYTDEMINWYIEMFIY</sequence>
<evidence type="ECO:0000256" key="2">
    <source>
        <dbReference type="ARBA" id="ARBA00005801"/>
    </source>
</evidence>
<comment type="similarity">
    <text evidence="2">Belongs to the peptidase A24 family.</text>
</comment>
<dbReference type="Pfam" id="PF01478">
    <property type="entry name" value="Peptidase_A24"/>
    <property type="match status" value="1"/>
</dbReference>
<feature type="transmembrane region" description="Helical" evidence="7">
    <location>
        <begin position="150"/>
        <end position="167"/>
    </location>
</feature>
<organism evidence="10 11">
    <name type="scientific">Pallidibacillus thermolactis</name>
    <dbReference type="NCBI Taxonomy" id="251051"/>
    <lineage>
        <taxon>Bacteria</taxon>
        <taxon>Bacillati</taxon>
        <taxon>Bacillota</taxon>
        <taxon>Bacilli</taxon>
        <taxon>Bacillales</taxon>
        <taxon>Bacillaceae</taxon>
        <taxon>Pallidibacillus</taxon>
    </lineage>
</organism>
<proteinExistence type="inferred from homology"/>
<gene>
    <name evidence="10" type="ORF">OEV82_00180</name>
</gene>
<evidence type="ECO:0000256" key="1">
    <source>
        <dbReference type="ARBA" id="ARBA00004651"/>
    </source>
</evidence>
<comment type="subcellular location">
    <subcellularLocation>
        <location evidence="1">Cell membrane</location>
        <topology evidence="1">Multi-pass membrane protein</topology>
    </subcellularLocation>
</comment>
<dbReference type="InterPro" id="IPR000045">
    <property type="entry name" value="Prepilin_IV_endopep_pep"/>
</dbReference>
<feature type="domain" description="Prepilin type IV endopeptidase peptidase" evidence="8">
    <location>
        <begin position="104"/>
        <end position="207"/>
    </location>
</feature>
<dbReference type="RefSeq" id="WP_263060628.1">
    <property type="nucleotide sequence ID" value="NZ_JAOUSE010000001.1"/>
</dbReference>
<dbReference type="Pfam" id="PF06750">
    <property type="entry name" value="A24_N_bact"/>
    <property type="match status" value="1"/>
</dbReference>
<evidence type="ECO:0000259" key="8">
    <source>
        <dbReference type="Pfam" id="PF01478"/>
    </source>
</evidence>
<evidence type="ECO:0000256" key="7">
    <source>
        <dbReference type="SAM" id="Phobius"/>
    </source>
</evidence>
<name>A0ABT2WB09_9BACI</name>
<protein>
    <submittedName>
        <fullName evidence="10">Prepilin peptidase</fullName>
    </submittedName>
</protein>
<evidence type="ECO:0000259" key="9">
    <source>
        <dbReference type="Pfam" id="PF06750"/>
    </source>
</evidence>
<accession>A0ABT2WB09</accession>
<evidence type="ECO:0000313" key="10">
    <source>
        <dbReference type="EMBL" id="MCU9592867.1"/>
    </source>
</evidence>
<feature type="transmembrane region" description="Helical" evidence="7">
    <location>
        <begin position="74"/>
        <end position="94"/>
    </location>
</feature>
<feature type="transmembrane region" description="Helical" evidence="7">
    <location>
        <begin position="6"/>
        <end position="25"/>
    </location>
</feature>
<feature type="transmembrane region" description="Helical" evidence="7">
    <location>
        <begin position="100"/>
        <end position="120"/>
    </location>
</feature>
<dbReference type="InterPro" id="IPR010627">
    <property type="entry name" value="Prepilin_pept_A24_N"/>
</dbReference>
<evidence type="ECO:0000313" key="11">
    <source>
        <dbReference type="Proteomes" id="UP001208656"/>
    </source>
</evidence>
<keyword evidence="4 7" id="KW-0812">Transmembrane</keyword>